<feature type="compositionally biased region" description="Basic and acidic residues" evidence="1">
    <location>
        <begin position="21"/>
        <end position="44"/>
    </location>
</feature>
<keyword evidence="3" id="KW-1185">Reference proteome</keyword>
<feature type="region of interest" description="Disordered" evidence="1">
    <location>
        <begin position="1"/>
        <end position="57"/>
    </location>
</feature>
<reference evidence="2 3" key="1">
    <citation type="submission" date="2023-01" db="EMBL/GenBank/DDBJ databases">
        <authorList>
            <person name="Whitehead M."/>
        </authorList>
    </citation>
    <scope>NUCLEOTIDE SEQUENCE [LARGE SCALE GENOMIC DNA]</scope>
</reference>
<evidence type="ECO:0000313" key="3">
    <source>
        <dbReference type="Proteomes" id="UP001160148"/>
    </source>
</evidence>
<dbReference type="AlphaFoldDB" id="A0AAV0XE73"/>
<proteinExistence type="predicted"/>
<sequence length="117" mass="13321">MARTRRRTQQNAYAETTNDGVRNEPLNDRPGTSEKTNDGLESKRKNNQPVGAGSEIATKKPGVAFLDTVKCEQSRLHYPDIPPTLFPYYYQKPPVSTRYNQKRLPPVLTRINSDTEK</sequence>
<protein>
    <submittedName>
        <fullName evidence="2">Uncharacterized protein</fullName>
    </submittedName>
</protein>
<accession>A0AAV0XE73</accession>
<evidence type="ECO:0000313" key="2">
    <source>
        <dbReference type="EMBL" id="CAI6366690.1"/>
    </source>
</evidence>
<dbReference type="EMBL" id="CARXXK010000004">
    <property type="protein sequence ID" value="CAI6366690.1"/>
    <property type="molecule type" value="Genomic_DNA"/>
</dbReference>
<evidence type="ECO:0000256" key="1">
    <source>
        <dbReference type="SAM" id="MobiDB-lite"/>
    </source>
</evidence>
<organism evidence="2 3">
    <name type="scientific">Macrosiphum euphorbiae</name>
    <name type="common">potato aphid</name>
    <dbReference type="NCBI Taxonomy" id="13131"/>
    <lineage>
        <taxon>Eukaryota</taxon>
        <taxon>Metazoa</taxon>
        <taxon>Ecdysozoa</taxon>
        <taxon>Arthropoda</taxon>
        <taxon>Hexapoda</taxon>
        <taxon>Insecta</taxon>
        <taxon>Pterygota</taxon>
        <taxon>Neoptera</taxon>
        <taxon>Paraneoptera</taxon>
        <taxon>Hemiptera</taxon>
        <taxon>Sternorrhyncha</taxon>
        <taxon>Aphidomorpha</taxon>
        <taxon>Aphidoidea</taxon>
        <taxon>Aphididae</taxon>
        <taxon>Macrosiphini</taxon>
        <taxon>Macrosiphum</taxon>
    </lineage>
</organism>
<feature type="compositionally biased region" description="Polar residues" evidence="1">
    <location>
        <begin position="9"/>
        <end position="20"/>
    </location>
</feature>
<gene>
    <name evidence="2" type="ORF">MEUPH1_LOCUS21242</name>
</gene>
<comment type="caution">
    <text evidence="2">The sequence shown here is derived from an EMBL/GenBank/DDBJ whole genome shotgun (WGS) entry which is preliminary data.</text>
</comment>
<dbReference type="Proteomes" id="UP001160148">
    <property type="component" value="Unassembled WGS sequence"/>
</dbReference>
<name>A0AAV0XE73_9HEMI</name>